<dbReference type="InterPro" id="IPR013324">
    <property type="entry name" value="RNA_pol_sigma_r3/r4-like"/>
</dbReference>
<gene>
    <name evidence="1" type="ordered locus">Ethha_0529</name>
</gene>
<evidence type="ECO:0000313" key="2">
    <source>
        <dbReference type="Proteomes" id="UP000001551"/>
    </source>
</evidence>
<dbReference type="Proteomes" id="UP000001551">
    <property type="component" value="Chromosome"/>
</dbReference>
<organism evidence="1 2">
    <name type="scientific">Ethanoligenens harbinense (strain DSM 18485 / JCM 12961 / CGMCC 1.5033 / YUAN-3)</name>
    <dbReference type="NCBI Taxonomy" id="663278"/>
    <lineage>
        <taxon>Bacteria</taxon>
        <taxon>Bacillati</taxon>
        <taxon>Bacillota</taxon>
        <taxon>Clostridia</taxon>
        <taxon>Eubacteriales</taxon>
        <taxon>Oscillospiraceae</taxon>
        <taxon>Ethanoligenens</taxon>
    </lineage>
</organism>
<proteinExistence type="predicted"/>
<dbReference type="KEGG" id="eha:Ethha_0529"/>
<reference evidence="1 2" key="1">
    <citation type="submission" date="2010-12" db="EMBL/GenBank/DDBJ databases">
        <title>Complete sequence of Ethanoligenens harbinense YUAN-3.</title>
        <authorList>
            <person name="Lucas S."/>
            <person name="Copeland A."/>
            <person name="Lapidus A."/>
            <person name="Cheng J.-F."/>
            <person name="Bruce D."/>
            <person name="Goodwin L."/>
            <person name="Pitluck S."/>
            <person name="Chertkov O."/>
            <person name="Misra M."/>
            <person name="Detter J.C."/>
            <person name="Han C."/>
            <person name="Tapia R."/>
            <person name="Land M."/>
            <person name="Hauser L."/>
            <person name="Jeffries C."/>
            <person name="Kyrpides N."/>
            <person name="Ivanova N."/>
            <person name="Mikhailova N."/>
            <person name="Wang A."/>
            <person name="Mouttaki H."/>
            <person name="He Z."/>
            <person name="Zhou J."/>
            <person name="Hemme C.L."/>
            <person name="Woyke T."/>
        </authorList>
    </citation>
    <scope>NUCLEOTIDE SEQUENCE [LARGE SCALE GENOMIC DNA]</scope>
    <source>
        <strain evidence="2">DSM 18485 / JCM 12961 / CGMCC 1.5033 / YUAN-3</strain>
    </source>
</reference>
<dbReference type="AlphaFoldDB" id="E6U9C0"/>
<protein>
    <submittedName>
        <fullName evidence="1">Rna polymerase, sigma-24 subunit, ecf subfamily (Ecf subfamily rna polymerase sigma-70 factor)</fullName>
    </submittedName>
</protein>
<keyword evidence="2" id="KW-1185">Reference proteome</keyword>
<accession>E6U9C0</accession>
<sequence>MEVHININGQSVAVDVSVEVFAYMDRANHKDENLSHEKRRHWDRREFDEYIVSHECSRSYYETPEEWLCRKETVHEITAALETCTAKQRYRFLLFALEGFSCSQIGNICGCSKSGIQRSIEEVRKKVKCALQAE</sequence>
<name>E6U9C0_ETHHY</name>
<evidence type="ECO:0000313" key="1">
    <source>
        <dbReference type="EMBL" id="ADU26111.1"/>
    </source>
</evidence>
<dbReference type="eggNOG" id="COG1595">
    <property type="taxonomic scope" value="Bacteria"/>
</dbReference>
<dbReference type="Gene3D" id="1.10.10.10">
    <property type="entry name" value="Winged helix-like DNA-binding domain superfamily/Winged helix DNA-binding domain"/>
    <property type="match status" value="1"/>
</dbReference>
<dbReference type="STRING" id="663278.Ethha_0529"/>
<dbReference type="SUPFAM" id="SSF88659">
    <property type="entry name" value="Sigma3 and sigma4 domains of RNA polymerase sigma factors"/>
    <property type="match status" value="1"/>
</dbReference>
<dbReference type="EMBL" id="CP002400">
    <property type="protein sequence ID" value="ADU26111.1"/>
    <property type="molecule type" value="Genomic_DNA"/>
</dbReference>
<dbReference type="HOGENOM" id="CLU_136767_0_0_9"/>
<dbReference type="RefSeq" id="WP_013484483.1">
    <property type="nucleotide sequence ID" value="NC_014828.1"/>
</dbReference>
<dbReference type="InterPro" id="IPR036388">
    <property type="entry name" value="WH-like_DNA-bd_sf"/>
</dbReference>